<proteinExistence type="predicted"/>
<keyword evidence="2" id="KW-1185">Reference proteome</keyword>
<dbReference type="EnsemblPlants" id="AET1Gv21007200.8">
    <property type="protein sequence ID" value="AET1Gv21007200.8"/>
    <property type="gene ID" value="AET1Gv21007200"/>
</dbReference>
<sequence>MWPKVAGKPRWREVLFSKSRHDTVRQIFLGSGWEKAKSWLQTCLTWLVKMCPSSSTSNSLYAQHGEGDEC</sequence>
<name>A0A453A1Q6_AEGTS</name>
<reference evidence="1" key="5">
    <citation type="journal article" date="2021" name="G3 (Bethesda)">
        <title>Aegilops tauschii genome assembly Aet v5.0 features greater sequence contiguity and improved annotation.</title>
        <authorList>
            <person name="Wang L."/>
            <person name="Zhu T."/>
            <person name="Rodriguez J.C."/>
            <person name="Deal K.R."/>
            <person name="Dubcovsky J."/>
            <person name="McGuire P.E."/>
            <person name="Lux T."/>
            <person name="Spannagl M."/>
            <person name="Mayer K.F.X."/>
            <person name="Baldrich P."/>
            <person name="Meyers B.C."/>
            <person name="Huo N."/>
            <person name="Gu Y.Q."/>
            <person name="Zhou H."/>
            <person name="Devos K.M."/>
            <person name="Bennetzen J.L."/>
            <person name="Unver T."/>
            <person name="Budak H."/>
            <person name="Gulick P.J."/>
            <person name="Galiba G."/>
            <person name="Kalapos B."/>
            <person name="Nelson D.R."/>
            <person name="Li P."/>
            <person name="You F.M."/>
            <person name="Luo M.C."/>
            <person name="Dvorak J."/>
        </authorList>
    </citation>
    <scope>NUCLEOTIDE SEQUENCE [LARGE SCALE GENOMIC DNA]</scope>
    <source>
        <strain evidence="1">cv. AL8/78</strain>
    </source>
</reference>
<evidence type="ECO:0000313" key="2">
    <source>
        <dbReference type="Proteomes" id="UP000015105"/>
    </source>
</evidence>
<organism evidence="1 2">
    <name type="scientific">Aegilops tauschii subsp. strangulata</name>
    <name type="common">Goatgrass</name>
    <dbReference type="NCBI Taxonomy" id="200361"/>
    <lineage>
        <taxon>Eukaryota</taxon>
        <taxon>Viridiplantae</taxon>
        <taxon>Streptophyta</taxon>
        <taxon>Embryophyta</taxon>
        <taxon>Tracheophyta</taxon>
        <taxon>Spermatophyta</taxon>
        <taxon>Magnoliopsida</taxon>
        <taxon>Liliopsida</taxon>
        <taxon>Poales</taxon>
        <taxon>Poaceae</taxon>
        <taxon>BOP clade</taxon>
        <taxon>Pooideae</taxon>
        <taxon>Triticodae</taxon>
        <taxon>Triticeae</taxon>
        <taxon>Triticinae</taxon>
        <taxon>Aegilops</taxon>
    </lineage>
</organism>
<dbReference type="Proteomes" id="UP000015105">
    <property type="component" value="Chromosome 1D"/>
</dbReference>
<reference evidence="1" key="3">
    <citation type="journal article" date="2017" name="Nature">
        <title>Genome sequence of the progenitor of the wheat D genome Aegilops tauschii.</title>
        <authorList>
            <person name="Luo M.C."/>
            <person name="Gu Y.Q."/>
            <person name="Puiu D."/>
            <person name="Wang H."/>
            <person name="Twardziok S.O."/>
            <person name="Deal K.R."/>
            <person name="Huo N."/>
            <person name="Zhu T."/>
            <person name="Wang L."/>
            <person name="Wang Y."/>
            <person name="McGuire P.E."/>
            <person name="Liu S."/>
            <person name="Long H."/>
            <person name="Ramasamy R.K."/>
            <person name="Rodriguez J.C."/>
            <person name="Van S.L."/>
            <person name="Yuan L."/>
            <person name="Wang Z."/>
            <person name="Xia Z."/>
            <person name="Xiao L."/>
            <person name="Anderson O.D."/>
            <person name="Ouyang S."/>
            <person name="Liang Y."/>
            <person name="Zimin A.V."/>
            <person name="Pertea G."/>
            <person name="Qi P."/>
            <person name="Bennetzen J.L."/>
            <person name="Dai X."/>
            <person name="Dawson M.W."/>
            <person name="Muller H.G."/>
            <person name="Kugler K."/>
            <person name="Rivarola-Duarte L."/>
            <person name="Spannagl M."/>
            <person name="Mayer K.F.X."/>
            <person name="Lu F.H."/>
            <person name="Bevan M.W."/>
            <person name="Leroy P."/>
            <person name="Li P."/>
            <person name="You F.M."/>
            <person name="Sun Q."/>
            <person name="Liu Z."/>
            <person name="Lyons E."/>
            <person name="Wicker T."/>
            <person name="Salzberg S.L."/>
            <person name="Devos K.M."/>
            <person name="Dvorak J."/>
        </authorList>
    </citation>
    <scope>NUCLEOTIDE SEQUENCE [LARGE SCALE GENOMIC DNA]</scope>
    <source>
        <strain evidence="1">cv. AL8/78</strain>
    </source>
</reference>
<dbReference type="AlphaFoldDB" id="A0A453A1Q6"/>
<reference evidence="2" key="2">
    <citation type="journal article" date="2017" name="Nat. Plants">
        <title>The Aegilops tauschii genome reveals multiple impacts of transposons.</title>
        <authorList>
            <person name="Zhao G."/>
            <person name="Zou C."/>
            <person name="Li K."/>
            <person name="Wang K."/>
            <person name="Li T."/>
            <person name="Gao L."/>
            <person name="Zhang X."/>
            <person name="Wang H."/>
            <person name="Yang Z."/>
            <person name="Liu X."/>
            <person name="Jiang W."/>
            <person name="Mao L."/>
            <person name="Kong X."/>
            <person name="Jiao Y."/>
            <person name="Jia J."/>
        </authorList>
    </citation>
    <scope>NUCLEOTIDE SEQUENCE [LARGE SCALE GENOMIC DNA]</scope>
    <source>
        <strain evidence="2">cv. AL8/78</strain>
    </source>
</reference>
<dbReference type="Gramene" id="AET1Gv21007200.8">
    <property type="protein sequence ID" value="AET1Gv21007200.8"/>
    <property type="gene ID" value="AET1Gv21007200"/>
</dbReference>
<evidence type="ECO:0000313" key="1">
    <source>
        <dbReference type="EnsemblPlants" id="AET1Gv21007200.8"/>
    </source>
</evidence>
<protein>
    <submittedName>
        <fullName evidence="1">Uncharacterized protein</fullName>
    </submittedName>
</protein>
<reference evidence="1" key="4">
    <citation type="submission" date="2019-03" db="UniProtKB">
        <authorList>
            <consortium name="EnsemblPlants"/>
        </authorList>
    </citation>
    <scope>IDENTIFICATION</scope>
</reference>
<reference evidence="2" key="1">
    <citation type="journal article" date="2014" name="Science">
        <title>Ancient hybridizations among the ancestral genomes of bread wheat.</title>
        <authorList>
            <consortium name="International Wheat Genome Sequencing Consortium,"/>
            <person name="Marcussen T."/>
            <person name="Sandve S.R."/>
            <person name="Heier L."/>
            <person name="Spannagl M."/>
            <person name="Pfeifer M."/>
            <person name="Jakobsen K.S."/>
            <person name="Wulff B.B."/>
            <person name="Steuernagel B."/>
            <person name="Mayer K.F."/>
            <person name="Olsen O.A."/>
        </authorList>
    </citation>
    <scope>NUCLEOTIDE SEQUENCE [LARGE SCALE GENOMIC DNA]</scope>
    <source>
        <strain evidence="2">cv. AL8/78</strain>
    </source>
</reference>
<accession>A0A453A1Q6</accession>